<protein>
    <submittedName>
        <fullName evidence="1">Uncharacterized protein</fullName>
    </submittedName>
</protein>
<dbReference type="AlphaFoldDB" id="A0A6H1ZC32"/>
<evidence type="ECO:0000313" key="2">
    <source>
        <dbReference type="EMBL" id="QJH94307.1"/>
    </source>
</evidence>
<reference evidence="1" key="1">
    <citation type="submission" date="2020-03" db="EMBL/GenBank/DDBJ databases">
        <title>The deep terrestrial virosphere.</title>
        <authorList>
            <person name="Holmfeldt K."/>
            <person name="Nilsson E."/>
            <person name="Simone D."/>
            <person name="Lopez-Fernandez M."/>
            <person name="Wu X."/>
            <person name="de Brujin I."/>
            <person name="Lundin D."/>
            <person name="Andersson A."/>
            <person name="Bertilsson S."/>
            <person name="Dopson M."/>
        </authorList>
    </citation>
    <scope>NUCLEOTIDE SEQUENCE</scope>
    <source>
        <strain evidence="1">TM448A00171</strain>
        <strain evidence="2">TM448B00200</strain>
    </source>
</reference>
<name>A0A6H1ZC32_9ZZZZ</name>
<organism evidence="1">
    <name type="scientific">viral metagenome</name>
    <dbReference type="NCBI Taxonomy" id="1070528"/>
    <lineage>
        <taxon>unclassified sequences</taxon>
        <taxon>metagenomes</taxon>
        <taxon>organismal metagenomes</taxon>
    </lineage>
</organism>
<gene>
    <name evidence="1" type="ORF">TM448A00171_0010</name>
    <name evidence="2" type="ORF">TM448B00200_0014</name>
</gene>
<proteinExistence type="predicted"/>
<dbReference type="EMBL" id="MT143984">
    <property type="protein sequence ID" value="QJA44991.1"/>
    <property type="molecule type" value="Genomic_DNA"/>
</dbReference>
<sequence>MAVLVYCVNCRHCKSDEGSGAFWKCRASGSKINFVNGTTEEYTMYCETKNKRGDCQDFEEVKDEMVNI</sequence>
<dbReference type="EMBL" id="MT144599">
    <property type="protein sequence ID" value="QJH94307.1"/>
    <property type="molecule type" value="Genomic_DNA"/>
</dbReference>
<accession>A0A6H1ZC32</accession>
<evidence type="ECO:0000313" key="1">
    <source>
        <dbReference type="EMBL" id="QJA44991.1"/>
    </source>
</evidence>